<feature type="compositionally biased region" description="Polar residues" evidence="7">
    <location>
        <begin position="329"/>
        <end position="343"/>
    </location>
</feature>
<dbReference type="InterPro" id="IPR013088">
    <property type="entry name" value="Znf_NHR/GATA"/>
</dbReference>
<dbReference type="Gene3D" id="3.30.50.10">
    <property type="entry name" value="Erythroid Transcription Factor GATA-1, subunit A"/>
    <property type="match status" value="1"/>
</dbReference>
<feature type="compositionally biased region" description="Basic and acidic residues" evidence="7">
    <location>
        <begin position="695"/>
        <end position="707"/>
    </location>
</feature>
<proteinExistence type="predicted"/>
<dbReference type="OrthoDB" id="2162994at2759"/>
<evidence type="ECO:0000259" key="9">
    <source>
        <dbReference type="PROSITE" id="PS50114"/>
    </source>
</evidence>
<feature type="region of interest" description="Disordered" evidence="7">
    <location>
        <begin position="329"/>
        <end position="517"/>
    </location>
</feature>
<protein>
    <recommendedName>
        <fullName evidence="12">GATA-type domain-containing protein</fullName>
    </recommendedName>
</protein>
<evidence type="ECO:0008006" key="12">
    <source>
        <dbReference type="Google" id="ProtNLM"/>
    </source>
</evidence>
<keyword evidence="11" id="KW-1185">Reference proteome</keyword>
<dbReference type="STRING" id="5627.A0A1C7MB61"/>
<dbReference type="SMART" id="SM00401">
    <property type="entry name" value="ZnF_GATA"/>
    <property type="match status" value="1"/>
</dbReference>
<feature type="domain" description="PAS" evidence="8">
    <location>
        <begin position="59"/>
        <end position="105"/>
    </location>
</feature>
<feature type="compositionally biased region" description="Polar residues" evidence="7">
    <location>
        <begin position="551"/>
        <end position="563"/>
    </location>
</feature>
<evidence type="ECO:0000256" key="4">
    <source>
        <dbReference type="ARBA" id="ARBA00023015"/>
    </source>
</evidence>
<dbReference type="InterPro" id="IPR000014">
    <property type="entry name" value="PAS"/>
</dbReference>
<evidence type="ECO:0000256" key="7">
    <source>
        <dbReference type="SAM" id="MobiDB-lite"/>
    </source>
</evidence>
<dbReference type="SUPFAM" id="SSF57716">
    <property type="entry name" value="Glucocorticoid receptor-like (DNA-binding domain)"/>
    <property type="match status" value="1"/>
</dbReference>
<sequence length="738" mass="80142">MHPLSSFDNLPIPTPASSSATMPPTGTQASHVSDRPQIPLPKVGQTRCYWSLLTPDLNFLYLDPVLANHLGDQAELLIGKSLLAYVHPDEQASAKLDLGSVLESRTLHGSVTRVRYSRLSRVRRQLGYTGPIPEWPDADKISFDDNYLAIDIVINWAADGLVLCFMHAVVDLTPRDNDEYNKSCWTNWCGTPYMSMEQVHLLYNRLSTHVATPPNTSRVFQILLNQPERPLWMSWPLDQQGNGPTSKDFARLAEDVQINNAISSGTDAKTSCTRRYKALQMMQYGVDNNSREVESIFIPHGAIIFACHKVNAYPRGAMAGGGSVPQQAYNSNGYAPQGNQQYYEQPPHSYSLPPVPAPSPYTYNPQGPQQIPPHYSPNSWSGPESSGSHQYNQWSPGSSLPSAAPVSSMRSSSYSTGPPPQHQWSSQPPSYLDSGSSASANQLSMQYPPTGGHDGNSPSPPNDMVPASRTGRRGPGSTREQYGNGGRSSGNPPVGISKCSSCKVTHSPEWRKGPSGKKDLCNACGLRYARSRAKKEGGVSQRRRKDRALSAMSNKSEQSQSGSPVGIPYGNMRRGSYYDDAAFASNSPAGSVSGNEAYPHAHHPGNGSFDGMTPSPSPPQGNMNYVPYSQHAAHHQNAQADGRSSFAGHANQFYSIPPPPLPNGAMHHIRLSPVVSPSSPVSTSPLSGGLSAASFERENKHDKDHERMILPPTSASAETRYVGKSGFMAHSNSWNRPQ</sequence>
<dbReference type="Pfam" id="PF00320">
    <property type="entry name" value="GATA"/>
    <property type="match status" value="1"/>
</dbReference>
<dbReference type="GO" id="GO:0006355">
    <property type="term" value="P:regulation of DNA-templated transcription"/>
    <property type="evidence" value="ECO:0007669"/>
    <property type="project" value="InterPro"/>
</dbReference>
<feature type="region of interest" description="Disordered" evidence="7">
    <location>
        <begin position="588"/>
        <end position="624"/>
    </location>
</feature>
<feature type="region of interest" description="Disordered" evidence="7">
    <location>
        <begin position="674"/>
        <end position="707"/>
    </location>
</feature>
<dbReference type="PROSITE" id="PS50114">
    <property type="entry name" value="GATA_ZN_FINGER_2"/>
    <property type="match status" value="1"/>
</dbReference>
<evidence type="ECO:0000256" key="6">
    <source>
        <dbReference type="PROSITE-ProRule" id="PRU00094"/>
    </source>
</evidence>
<keyword evidence="5" id="KW-0804">Transcription</keyword>
<dbReference type="PANTHER" id="PTHR47172:SF24">
    <property type="entry name" value="GATA ZINC FINGER DOMAIN-CONTAINING PROTEIN 14-RELATED"/>
    <property type="match status" value="1"/>
</dbReference>
<feature type="compositionally biased region" description="Polar residues" evidence="7">
    <location>
        <begin position="376"/>
        <end position="400"/>
    </location>
</feature>
<dbReference type="Proteomes" id="UP000092993">
    <property type="component" value="Unassembled WGS sequence"/>
</dbReference>
<dbReference type="CDD" id="cd00130">
    <property type="entry name" value="PAS"/>
    <property type="match status" value="1"/>
</dbReference>
<dbReference type="CDD" id="cd00202">
    <property type="entry name" value="ZnF_GATA"/>
    <property type="match status" value="1"/>
</dbReference>
<feature type="domain" description="GATA-type" evidence="9">
    <location>
        <begin position="498"/>
        <end position="547"/>
    </location>
</feature>
<accession>A0A1C7MB61</accession>
<feature type="compositionally biased region" description="Low complexity" evidence="7">
    <location>
        <begin position="15"/>
        <end position="25"/>
    </location>
</feature>
<evidence type="ECO:0000256" key="5">
    <source>
        <dbReference type="ARBA" id="ARBA00023163"/>
    </source>
</evidence>
<keyword evidence="1" id="KW-0479">Metal-binding</keyword>
<dbReference type="PROSITE" id="PS00344">
    <property type="entry name" value="GATA_ZN_FINGER_1"/>
    <property type="match status" value="1"/>
</dbReference>
<feature type="compositionally biased region" description="Low complexity" evidence="7">
    <location>
        <begin position="401"/>
        <end position="430"/>
    </location>
</feature>
<keyword evidence="4" id="KW-0805">Transcription regulation</keyword>
<evidence type="ECO:0000259" key="8">
    <source>
        <dbReference type="PROSITE" id="PS50112"/>
    </source>
</evidence>
<dbReference type="GO" id="GO:0043565">
    <property type="term" value="F:sequence-specific DNA binding"/>
    <property type="evidence" value="ECO:0007669"/>
    <property type="project" value="InterPro"/>
</dbReference>
<feature type="region of interest" description="Disordered" evidence="7">
    <location>
        <begin position="531"/>
        <end position="571"/>
    </location>
</feature>
<evidence type="ECO:0000313" key="10">
    <source>
        <dbReference type="EMBL" id="OBZ72204.1"/>
    </source>
</evidence>
<dbReference type="SUPFAM" id="SSF55785">
    <property type="entry name" value="PYP-like sensor domain (PAS domain)"/>
    <property type="match status" value="1"/>
</dbReference>
<evidence type="ECO:0000256" key="1">
    <source>
        <dbReference type="ARBA" id="ARBA00022723"/>
    </source>
</evidence>
<dbReference type="PROSITE" id="PS50112">
    <property type="entry name" value="PAS"/>
    <property type="match status" value="1"/>
</dbReference>
<feature type="compositionally biased region" description="Polar residues" evidence="7">
    <location>
        <begin position="433"/>
        <end position="447"/>
    </location>
</feature>
<evidence type="ECO:0000313" key="11">
    <source>
        <dbReference type="Proteomes" id="UP000092993"/>
    </source>
</evidence>
<feature type="region of interest" description="Disordered" evidence="7">
    <location>
        <begin position="1"/>
        <end position="38"/>
    </location>
</feature>
<comment type="caution">
    <text evidence="10">The sequence shown here is derived from an EMBL/GenBank/DDBJ whole genome shotgun (WGS) entry which is preliminary data.</text>
</comment>
<dbReference type="PANTHER" id="PTHR47172">
    <property type="entry name" value="OS01G0976800 PROTEIN"/>
    <property type="match status" value="1"/>
</dbReference>
<dbReference type="Gene3D" id="3.30.450.20">
    <property type="entry name" value="PAS domain"/>
    <property type="match status" value="1"/>
</dbReference>
<gene>
    <name evidence="10" type="ORF">A0H81_07797</name>
</gene>
<dbReference type="EMBL" id="LUGG01000009">
    <property type="protein sequence ID" value="OBZ72204.1"/>
    <property type="molecule type" value="Genomic_DNA"/>
</dbReference>
<dbReference type="InterPro" id="IPR000679">
    <property type="entry name" value="Znf_GATA"/>
</dbReference>
<evidence type="ECO:0000256" key="3">
    <source>
        <dbReference type="ARBA" id="ARBA00022833"/>
    </source>
</evidence>
<reference evidence="10 11" key="1">
    <citation type="submission" date="2016-03" db="EMBL/GenBank/DDBJ databases">
        <title>Whole genome sequencing of Grifola frondosa 9006-11.</title>
        <authorList>
            <person name="Min B."/>
            <person name="Park H."/>
            <person name="Kim J.-G."/>
            <person name="Cho H."/>
            <person name="Oh Y.-L."/>
            <person name="Kong W.-S."/>
            <person name="Choi I.-G."/>
        </authorList>
    </citation>
    <scope>NUCLEOTIDE SEQUENCE [LARGE SCALE GENOMIC DNA]</scope>
    <source>
        <strain evidence="10 11">9006-11</strain>
    </source>
</reference>
<feature type="compositionally biased region" description="Low complexity" evidence="7">
    <location>
        <begin position="674"/>
        <end position="691"/>
    </location>
</feature>
<feature type="compositionally biased region" description="Basic and acidic residues" evidence="7">
    <location>
        <begin position="506"/>
        <end position="517"/>
    </location>
</feature>
<dbReference type="OMA" id="VGQTRCY"/>
<name>A0A1C7MB61_GRIFR</name>
<keyword evidence="2 6" id="KW-0863">Zinc-finger</keyword>
<dbReference type="GO" id="GO:0008270">
    <property type="term" value="F:zinc ion binding"/>
    <property type="evidence" value="ECO:0007669"/>
    <property type="project" value="UniProtKB-KW"/>
</dbReference>
<dbReference type="AlphaFoldDB" id="A0A1C7MB61"/>
<evidence type="ECO:0000256" key="2">
    <source>
        <dbReference type="ARBA" id="ARBA00022771"/>
    </source>
</evidence>
<dbReference type="InterPro" id="IPR035965">
    <property type="entry name" value="PAS-like_dom_sf"/>
</dbReference>
<organism evidence="10 11">
    <name type="scientific">Grifola frondosa</name>
    <name type="common">Maitake</name>
    <name type="synonym">Polyporus frondosus</name>
    <dbReference type="NCBI Taxonomy" id="5627"/>
    <lineage>
        <taxon>Eukaryota</taxon>
        <taxon>Fungi</taxon>
        <taxon>Dikarya</taxon>
        <taxon>Basidiomycota</taxon>
        <taxon>Agaricomycotina</taxon>
        <taxon>Agaricomycetes</taxon>
        <taxon>Polyporales</taxon>
        <taxon>Grifolaceae</taxon>
        <taxon>Grifola</taxon>
    </lineage>
</organism>
<keyword evidence="3" id="KW-0862">Zinc</keyword>